<dbReference type="VEuPathDB" id="TriTrypDB:BSAL_71975"/>
<dbReference type="AlphaFoldDB" id="A0A0S4J064"/>
<keyword evidence="2" id="KW-1185">Reference proteome</keyword>
<reference evidence="2" key="1">
    <citation type="submission" date="2015-09" db="EMBL/GenBank/DDBJ databases">
        <authorList>
            <consortium name="Pathogen Informatics"/>
        </authorList>
    </citation>
    <scope>NUCLEOTIDE SEQUENCE [LARGE SCALE GENOMIC DNA]</scope>
    <source>
        <strain evidence="2">Lake Konstanz</strain>
    </source>
</reference>
<organism evidence="1 2">
    <name type="scientific">Bodo saltans</name>
    <name type="common">Flagellated protozoan</name>
    <dbReference type="NCBI Taxonomy" id="75058"/>
    <lineage>
        <taxon>Eukaryota</taxon>
        <taxon>Discoba</taxon>
        <taxon>Euglenozoa</taxon>
        <taxon>Kinetoplastea</taxon>
        <taxon>Metakinetoplastina</taxon>
        <taxon>Eubodonida</taxon>
        <taxon>Bodonidae</taxon>
        <taxon>Bodo</taxon>
    </lineage>
</organism>
<gene>
    <name evidence="1" type="ORF">BSAL_71975</name>
</gene>
<protein>
    <submittedName>
        <fullName evidence="1">Uncharacterized protein</fullName>
    </submittedName>
</protein>
<sequence length="123" mass="12602">MSKFSEFEMEAPPSIVAADGAPLPHPADFVPTLHIVTAEGVAVAMAAAPSERAPIVSDDLVPLHLIQGLAPQSVVVTPGSIASSVTVPGGLVKEPDAPKVKTRVTVEGAPPPAMRLELINLLS</sequence>
<name>A0A0S4J064_BODSA</name>
<accession>A0A0S4J064</accession>
<dbReference type="EMBL" id="CYKH01000567">
    <property type="protein sequence ID" value="CUG06206.1"/>
    <property type="molecule type" value="Genomic_DNA"/>
</dbReference>
<dbReference type="Proteomes" id="UP000051952">
    <property type="component" value="Unassembled WGS sequence"/>
</dbReference>
<proteinExistence type="predicted"/>
<evidence type="ECO:0000313" key="1">
    <source>
        <dbReference type="EMBL" id="CUG06206.1"/>
    </source>
</evidence>
<evidence type="ECO:0000313" key="2">
    <source>
        <dbReference type="Proteomes" id="UP000051952"/>
    </source>
</evidence>